<name>A0A1M6M0H5_9BACT</name>
<feature type="transmembrane region" description="Helical" evidence="1">
    <location>
        <begin position="104"/>
        <end position="124"/>
    </location>
</feature>
<keyword evidence="1" id="KW-0472">Membrane</keyword>
<keyword evidence="3" id="KW-1185">Reference proteome</keyword>
<feature type="transmembrane region" description="Helical" evidence="1">
    <location>
        <begin position="20"/>
        <end position="41"/>
    </location>
</feature>
<dbReference type="AlphaFoldDB" id="A0A1M6M0H5"/>
<keyword evidence="1" id="KW-1133">Transmembrane helix</keyword>
<sequence length="133" mass="15329">MDQKQSFNLNADFLGGFTSIFIKLVFAIIVVYLLVMVLNFLRDKYINKETNKQKDDISDLLIILNKLFYISGFGFVIANIFQFLLSQIGGRQSNFSSVNFRGEWDYLTFGIIIIFVGIGFKVGYKMLKKNPKE</sequence>
<proteinExistence type="predicted"/>
<dbReference type="EMBL" id="FQZE01000029">
    <property type="protein sequence ID" value="SHJ76948.1"/>
    <property type="molecule type" value="Genomic_DNA"/>
</dbReference>
<keyword evidence="1" id="KW-0812">Transmembrane</keyword>
<accession>A0A1M6M0H5</accession>
<protein>
    <submittedName>
        <fullName evidence="2">Uncharacterized protein</fullName>
    </submittedName>
</protein>
<evidence type="ECO:0000313" key="3">
    <source>
        <dbReference type="Proteomes" id="UP000184050"/>
    </source>
</evidence>
<dbReference type="Proteomes" id="UP000184050">
    <property type="component" value="Unassembled WGS sequence"/>
</dbReference>
<dbReference type="RefSeq" id="WP_073172033.1">
    <property type="nucleotide sequence ID" value="NZ_FQZE01000029.1"/>
</dbReference>
<evidence type="ECO:0000256" key="1">
    <source>
        <dbReference type="SAM" id="Phobius"/>
    </source>
</evidence>
<organism evidence="2 3">
    <name type="scientific">Tangfeifania diversioriginum</name>
    <dbReference type="NCBI Taxonomy" id="1168035"/>
    <lineage>
        <taxon>Bacteria</taxon>
        <taxon>Pseudomonadati</taxon>
        <taxon>Bacteroidota</taxon>
        <taxon>Bacteroidia</taxon>
        <taxon>Marinilabiliales</taxon>
        <taxon>Prolixibacteraceae</taxon>
        <taxon>Tangfeifania</taxon>
    </lineage>
</organism>
<gene>
    <name evidence="2" type="ORF">SAMN05444280_12925</name>
</gene>
<dbReference type="OrthoDB" id="1121693at2"/>
<feature type="transmembrane region" description="Helical" evidence="1">
    <location>
        <begin position="62"/>
        <end position="84"/>
    </location>
</feature>
<reference evidence="2 3" key="1">
    <citation type="submission" date="2016-11" db="EMBL/GenBank/DDBJ databases">
        <authorList>
            <person name="Jaros S."/>
            <person name="Januszkiewicz K."/>
            <person name="Wedrychowicz H."/>
        </authorList>
    </citation>
    <scope>NUCLEOTIDE SEQUENCE [LARGE SCALE GENOMIC DNA]</scope>
    <source>
        <strain evidence="2 3">DSM 27063</strain>
    </source>
</reference>
<evidence type="ECO:0000313" key="2">
    <source>
        <dbReference type="EMBL" id="SHJ76948.1"/>
    </source>
</evidence>